<dbReference type="Proteomes" id="UP000188145">
    <property type="component" value="Chromosome"/>
</dbReference>
<feature type="transmembrane region" description="Helical" evidence="1">
    <location>
        <begin position="12"/>
        <end position="33"/>
    </location>
</feature>
<protein>
    <recommendedName>
        <fullName evidence="2">LssY-like C-terminal domain-containing protein</fullName>
    </recommendedName>
</protein>
<organism evidence="3 4">
    <name type="scientific">Tessaracoccus aquimaris</name>
    <dbReference type="NCBI Taxonomy" id="1332264"/>
    <lineage>
        <taxon>Bacteria</taxon>
        <taxon>Bacillati</taxon>
        <taxon>Actinomycetota</taxon>
        <taxon>Actinomycetes</taxon>
        <taxon>Propionibacteriales</taxon>
        <taxon>Propionibacteriaceae</taxon>
        <taxon>Tessaracoccus</taxon>
    </lineage>
</organism>
<feature type="transmembrane region" description="Helical" evidence="1">
    <location>
        <begin position="327"/>
        <end position="349"/>
    </location>
</feature>
<dbReference type="Pfam" id="PF14067">
    <property type="entry name" value="LssY_C"/>
    <property type="match status" value="1"/>
</dbReference>
<evidence type="ECO:0000313" key="4">
    <source>
        <dbReference type="Proteomes" id="UP000188145"/>
    </source>
</evidence>
<evidence type="ECO:0000313" key="3">
    <source>
        <dbReference type="EMBL" id="AQP49165.1"/>
    </source>
</evidence>
<accession>A0A1Q2CSW4</accession>
<keyword evidence="1" id="KW-0472">Membrane</keyword>
<reference evidence="4" key="1">
    <citation type="submission" date="2017-02" db="EMBL/GenBank/DDBJ databases">
        <title>Tessaracoccus aquaemaris sp. nov., isolated from the intestine of a Korean rockfish, Sebastes schlegelii, in a marine aquaculture pond.</title>
        <authorList>
            <person name="Tak E.J."/>
            <person name="Bae J.-W."/>
        </authorList>
    </citation>
    <scope>NUCLEOTIDE SEQUENCE [LARGE SCALE GENOMIC DNA]</scope>
    <source>
        <strain evidence="4">NSG39</strain>
    </source>
</reference>
<feature type="transmembrane region" description="Helical" evidence="1">
    <location>
        <begin position="294"/>
        <end position="315"/>
    </location>
</feature>
<feature type="transmembrane region" description="Helical" evidence="1">
    <location>
        <begin position="380"/>
        <end position="405"/>
    </location>
</feature>
<dbReference type="STRING" id="1332264.BW730_02875"/>
<keyword evidence="1" id="KW-1133">Transmembrane helix</keyword>
<feature type="transmembrane region" description="Helical" evidence="1">
    <location>
        <begin position="39"/>
        <end position="58"/>
    </location>
</feature>
<gene>
    <name evidence="3" type="ORF">BW730_02875</name>
</gene>
<dbReference type="EMBL" id="CP019606">
    <property type="protein sequence ID" value="AQP49165.1"/>
    <property type="molecule type" value="Genomic_DNA"/>
</dbReference>
<dbReference type="InterPro" id="IPR025902">
    <property type="entry name" value="LssY-like-C_dom"/>
</dbReference>
<feature type="domain" description="LssY-like C-terminal" evidence="2">
    <location>
        <begin position="69"/>
        <end position="258"/>
    </location>
</feature>
<sequence length="426" mass="46623">MPPTRRRVSDVFDAVFILIALVCVGWLSVRLLIASFQLSWVSFVPILGFYAVVAYLLLPRLHQVFTNLYVPDYFIGRTRTGDGLLGDPVNLAFDGTEADLHAAMRAAGWSLADEITIASSFKMIASTVFRRTYKEAPVSDLMLFRRRQDFAYQQEVGGDASKRHHVRFWKVPDGWLLPGGVQVGWVAAGTYDRRVGLSLFTGQVTHKIDPDTDAERDYIVDTVRYADPAVGLHIIDGFSIAYHSRNGGGDSIRTDGNLPIVDANGAAQRSPGPLPVPVSDAAAITKHHIPPAGLLFAGLLVLLRSVQTVLLLPLVVRIVRAEMGETWMVIVACATFVSFPLLYLTLWLLTLARRRWARTLFMVTLSLDAVSSLLETVPHGAMRIVMLAGVALSVMTLLMVSGSAARAWVDERKKPGVGAVNADVSS</sequence>
<keyword evidence="1" id="KW-0812">Transmembrane</keyword>
<evidence type="ECO:0000259" key="2">
    <source>
        <dbReference type="Pfam" id="PF14067"/>
    </source>
</evidence>
<dbReference type="KEGG" id="tes:BW730_02875"/>
<dbReference type="AlphaFoldDB" id="A0A1Q2CSW4"/>
<name>A0A1Q2CSW4_9ACTN</name>
<keyword evidence="4" id="KW-1185">Reference proteome</keyword>
<evidence type="ECO:0000256" key="1">
    <source>
        <dbReference type="SAM" id="Phobius"/>
    </source>
</evidence>
<proteinExistence type="predicted"/>